<evidence type="ECO:0000313" key="3">
    <source>
        <dbReference type="Proteomes" id="UP001501474"/>
    </source>
</evidence>
<reference evidence="3" key="1">
    <citation type="journal article" date="2019" name="Int. J. Syst. Evol. Microbiol.">
        <title>The Global Catalogue of Microorganisms (GCM) 10K type strain sequencing project: providing services to taxonomists for standard genome sequencing and annotation.</title>
        <authorList>
            <consortium name="The Broad Institute Genomics Platform"/>
            <consortium name="The Broad Institute Genome Sequencing Center for Infectious Disease"/>
            <person name="Wu L."/>
            <person name="Ma J."/>
        </authorList>
    </citation>
    <scope>NUCLEOTIDE SEQUENCE [LARGE SCALE GENOMIC DNA]</scope>
    <source>
        <strain evidence="3">JCM 3053</strain>
    </source>
</reference>
<protein>
    <submittedName>
        <fullName evidence="2">Uncharacterized protein</fullName>
    </submittedName>
</protein>
<feature type="chain" id="PRO_5047279263" evidence="1">
    <location>
        <begin position="27"/>
        <end position="186"/>
    </location>
</feature>
<accession>A0ABP5RIZ1</accession>
<name>A0ABP5RIZ1_9ACTN</name>
<sequence>MRTLIRFTAPAAALVSVLAVTPQAMADDHGPSGSSMRVPGTSVEFSESGARDARTRAIAAENPAAVSATATLCGSGYELEAAEQLPDARRFGTLFTYTRSTTSVSGACAVFDNNLGTAKHMKLKLCPNKAGVACKVDEGTYSQYAGPVKGEGNRDAGWNNCSRVTAIMWSSGVAIIDRAKYVAPCD</sequence>
<evidence type="ECO:0000256" key="1">
    <source>
        <dbReference type="SAM" id="SignalP"/>
    </source>
</evidence>
<evidence type="ECO:0000313" key="2">
    <source>
        <dbReference type="EMBL" id="GAA2263245.1"/>
    </source>
</evidence>
<dbReference type="Proteomes" id="UP001501474">
    <property type="component" value="Unassembled WGS sequence"/>
</dbReference>
<feature type="signal peptide" evidence="1">
    <location>
        <begin position="1"/>
        <end position="26"/>
    </location>
</feature>
<gene>
    <name evidence="2" type="ORF">GCM10010104_70830</name>
</gene>
<dbReference type="RefSeq" id="WP_234847588.1">
    <property type="nucleotide sequence ID" value="NZ_BAAART010000238.1"/>
</dbReference>
<dbReference type="EMBL" id="BAAART010000238">
    <property type="protein sequence ID" value="GAA2263245.1"/>
    <property type="molecule type" value="Genomic_DNA"/>
</dbReference>
<keyword evidence="3" id="KW-1185">Reference proteome</keyword>
<proteinExistence type="predicted"/>
<comment type="caution">
    <text evidence="2">The sequence shown here is derived from an EMBL/GenBank/DDBJ whole genome shotgun (WGS) entry which is preliminary data.</text>
</comment>
<keyword evidence="1" id="KW-0732">Signal</keyword>
<organism evidence="2 3">
    <name type="scientific">Streptomyces indiaensis</name>
    <dbReference type="NCBI Taxonomy" id="284033"/>
    <lineage>
        <taxon>Bacteria</taxon>
        <taxon>Bacillati</taxon>
        <taxon>Actinomycetota</taxon>
        <taxon>Actinomycetes</taxon>
        <taxon>Kitasatosporales</taxon>
        <taxon>Streptomycetaceae</taxon>
        <taxon>Streptomyces</taxon>
    </lineage>
</organism>